<evidence type="ECO:0000256" key="3">
    <source>
        <dbReference type="ARBA" id="ARBA00022801"/>
    </source>
</evidence>
<reference evidence="8" key="1">
    <citation type="submission" date="2016-06" db="UniProtKB">
        <authorList>
            <consortium name="WormBaseParasite"/>
        </authorList>
    </citation>
    <scope>IDENTIFICATION</scope>
</reference>
<proteinExistence type="inferred from homology"/>
<comment type="similarity">
    <text evidence="1">Belongs to the peptidase C48 family.</text>
</comment>
<dbReference type="PROSITE" id="PS50600">
    <property type="entry name" value="ULP_PROTEASE"/>
    <property type="match status" value="1"/>
</dbReference>
<dbReference type="GO" id="GO:0006508">
    <property type="term" value="P:proteolysis"/>
    <property type="evidence" value="ECO:0007669"/>
    <property type="project" value="UniProtKB-KW"/>
</dbReference>
<dbReference type="Gene3D" id="3.40.395.10">
    <property type="entry name" value="Adenoviral Proteinase, Chain A"/>
    <property type="match status" value="1"/>
</dbReference>
<dbReference type="EMBL" id="UZAM01009297">
    <property type="protein sequence ID" value="VDP08470.1"/>
    <property type="molecule type" value="Genomic_DNA"/>
</dbReference>
<dbReference type="InterPro" id="IPR003653">
    <property type="entry name" value="Peptidase_C48_C"/>
</dbReference>
<keyword evidence="7" id="KW-1185">Reference proteome</keyword>
<dbReference type="GO" id="GO:0016929">
    <property type="term" value="F:deSUMOylase activity"/>
    <property type="evidence" value="ECO:0007669"/>
    <property type="project" value="TreeGrafter"/>
</dbReference>
<sequence>MKRLNEKKMILNEDDESLKIVYVRIGRRYDRKDETTCCMPKSRDAIDLKGRRLVTDALLGQNPDEVLVEEFDIAITRRDIWSLNWSNWLNDNIMNYYFQLVVTQSSSPIFRIQALSTYFYPKLIENGSSSLSRWMHTPDLFDYHMLLVPIHTPCHWAVAAIDFTQQTICYYDPLGNSNSQCLDALRQSNFRSYLISESVNSFQREMCKSMQLLNMKGTPLQRNECDCGVFACKFAECAAKHAAFNFSQIMQNARFDSACFNGTQIALHFEYIIRKQLAI</sequence>
<dbReference type="WBParaSite" id="SBAD_0000608301-mRNA-1">
    <property type="protein sequence ID" value="SBAD_0000608301-mRNA-1"/>
    <property type="gene ID" value="SBAD_0000608301"/>
</dbReference>
<dbReference type="GO" id="GO:0005634">
    <property type="term" value="C:nucleus"/>
    <property type="evidence" value="ECO:0007669"/>
    <property type="project" value="TreeGrafter"/>
</dbReference>
<reference evidence="6 7" key="2">
    <citation type="submission" date="2018-11" db="EMBL/GenBank/DDBJ databases">
        <authorList>
            <consortium name="Pathogen Informatics"/>
        </authorList>
    </citation>
    <scope>NUCLEOTIDE SEQUENCE [LARGE SCALE GENOMIC DNA]</scope>
</reference>
<evidence type="ECO:0000256" key="4">
    <source>
        <dbReference type="ARBA" id="ARBA00022807"/>
    </source>
</evidence>
<feature type="domain" description="Ubiquitin-like protease family profile" evidence="5">
    <location>
        <begin position="73"/>
        <end position="238"/>
    </location>
</feature>
<evidence type="ECO:0000313" key="7">
    <source>
        <dbReference type="Proteomes" id="UP000270296"/>
    </source>
</evidence>
<dbReference type="Proteomes" id="UP000270296">
    <property type="component" value="Unassembled WGS sequence"/>
</dbReference>
<evidence type="ECO:0000313" key="8">
    <source>
        <dbReference type="WBParaSite" id="SBAD_0000608301-mRNA-1"/>
    </source>
</evidence>
<dbReference type="Pfam" id="PF02902">
    <property type="entry name" value="Peptidase_C48"/>
    <property type="match status" value="1"/>
</dbReference>
<keyword evidence="3" id="KW-0378">Hydrolase</keyword>
<dbReference type="OrthoDB" id="1939479at2759"/>
<keyword evidence="2" id="KW-0645">Protease</keyword>
<organism evidence="8">
    <name type="scientific">Soboliphyme baturini</name>
    <dbReference type="NCBI Taxonomy" id="241478"/>
    <lineage>
        <taxon>Eukaryota</taxon>
        <taxon>Metazoa</taxon>
        <taxon>Ecdysozoa</taxon>
        <taxon>Nematoda</taxon>
        <taxon>Enoplea</taxon>
        <taxon>Dorylaimia</taxon>
        <taxon>Dioctophymatida</taxon>
        <taxon>Dioctophymatoidea</taxon>
        <taxon>Soboliphymatidae</taxon>
        <taxon>Soboliphyme</taxon>
    </lineage>
</organism>
<dbReference type="SUPFAM" id="SSF54001">
    <property type="entry name" value="Cysteine proteinases"/>
    <property type="match status" value="1"/>
</dbReference>
<dbReference type="InterPro" id="IPR038765">
    <property type="entry name" value="Papain-like_cys_pep_sf"/>
</dbReference>
<dbReference type="AlphaFoldDB" id="A0A183IQF3"/>
<dbReference type="PANTHER" id="PTHR12606:SF141">
    <property type="entry name" value="GH15225P-RELATED"/>
    <property type="match status" value="1"/>
</dbReference>
<gene>
    <name evidence="6" type="ORF">SBAD_LOCUS5850</name>
</gene>
<evidence type="ECO:0000259" key="5">
    <source>
        <dbReference type="PROSITE" id="PS50600"/>
    </source>
</evidence>
<evidence type="ECO:0000256" key="2">
    <source>
        <dbReference type="ARBA" id="ARBA00022670"/>
    </source>
</evidence>
<dbReference type="GO" id="GO:0016926">
    <property type="term" value="P:protein desumoylation"/>
    <property type="evidence" value="ECO:0007669"/>
    <property type="project" value="TreeGrafter"/>
</dbReference>
<protein>
    <submittedName>
        <fullName evidence="8">ULP_PROTEASE domain-containing protein</fullName>
    </submittedName>
</protein>
<name>A0A183IQF3_9BILA</name>
<evidence type="ECO:0000256" key="1">
    <source>
        <dbReference type="ARBA" id="ARBA00005234"/>
    </source>
</evidence>
<evidence type="ECO:0000313" key="6">
    <source>
        <dbReference type="EMBL" id="VDP08470.1"/>
    </source>
</evidence>
<accession>A0A183IQF3</accession>
<dbReference type="PANTHER" id="PTHR12606">
    <property type="entry name" value="SENTRIN/SUMO-SPECIFIC PROTEASE"/>
    <property type="match status" value="1"/>
</dbReference>
<keyword evidence="4" id="KW-0788">Thiol protease</keyword>